<keyword evidence="3" id="KW-0812">Transmembrane</keyword>
<dbReference type="RefSeq" id="WP_338603644.1">
    <property type="nucleotide sequence ID" value="NZ_AP028679.1"/>
</dbReference>
<feature type="domain" description="LysM" evidence="4">
    <location>
        <begin position="493"/>
        <end position="538"/>
    </location>
</feature>
<accession>A0AAU9EPR4</accession>
<sequence>MPKVLSGPKLPTGKGSGRRSFRLSPLEIGVAILVAMGAVYLIYVLLSGLFGGGAAAPTPAGGPAGQGINPARLDKVLSAAESANLRILALEKRVEQMDKRLGSGQGGAPAAGGKGDAKLAARVEALEKKLAEVSAAPVPAGKGTGKAAVNPKLAARVDKLEKALASLGQQDQQAAKAAEADRGKQAAALAQLQQSVTALDKQNNALADAVKNVGADKGEAKLAPKVAGLEKSVAALEKQNQALVKDMQKQAATDKGDAKLTARVAELEKQLKAQGKGEPVSAKLQERLGSLEKQVQELAQRPAAQAGGQAPVSSGLTQQVTSHGMVLSGLTATMGRMQRSQERLEKQVSALAVAAPAAQGAPLASPLLAKRLDGLEKQITDLSRVQAKPSRQEVQADKRLDAVEKELARLSQQPAAADSNLNARIRSLEKQIAADNRDEKVVDRRLDQLEKQVAGVAAQVKTRPASTARPAPAAKPASVARPAPAPQPKPVRIEHVVRPGQTLYGLARGYDVTIAQIREWNPKLKSRDKLYIGEKLVIVVRK</sequence>
<dbReference type="PROSITE" id="PS51782">
    <property type="entry name" value="LYSM"/>
    <property type="match status" value="1"/>
</dbReference>
<feature type="region of interest" description="Disordered" evidence="2">
    <location>
        <begin position="457"/>
        <end position="489"/>
    </location>
</feature>
<feature type="coiled-coil region" evidence="1">
    <location>
        <begin position="189"/>
        <end position="253"/>
    </location>
</feature>
<keyword evidence="3" id="KW-1133">Transmembrane helix</keyword>
<feature type="region of interest" description="Disordered" evidence="2">
    <location>
        <begin position="299"/>
        <end position="319"/>
    </location>
</feature>
<organism evidence="5 6">
    <name type="scientific">Desulfoferula mesophila</name>
    <dbReference type="NCBI Taxonomy" id="3058419"/>
    <lineage>
        <taxon>Bacteria</taxon>
        <taxon>Pseudomonadati</taxon>
        <taxon>Thermodesulfobacteriota</taxon>
        <taxon>Desulfarculia</taxon>
        <taxon>Desulfarculales</taxon>
        <taxon>Desulfarculaceae</taxon>
        <taxon>Desulfoferula</taxon>
    </lineage>
</organism>
<dbReference type="InterPro" id="IPR036779">
    <property type="entry name" value="LysM_dom_sf"/>
</dbReference>
<feature type="compositionally biased region" description="Low complexity" evidence="2">
    <location>
        <begin position="461"/>
        <end position="482"/>
    </location>
</feature>
<dbReference type="CDD" id="cd00118">
    <property type="entry name" value="LysM"/>
    <property type="match status" value="1"/>
</dbReference>
<feature type="transmembrane region" description="Helical" evidence="3">
    <location>
        <begin position="28"/>
        <end position="50"/>
    </location>
</feature>
<evidence type="ECO:0000259" key="4">
    <source>
        <dbReference type="PROSITE" id="PS51782"/>
    </source>
</evidence>
<dbReference type="AlphaFoldDB" id="A0AAU9EPR4"/>
<dbReference type="EMBL" id="AP028679">
    <property type="protein sequence ID" value="BEQ17009.1"/>
    <property type="molecule type" value="Genomic_DNA"/>
</dbReference>
<gene>
    <name evidence="5" type="ORF">FAK_40750</name>
</gene>
<evidence type="ECO:0000313" key="5">
    <source>
        <dbReference type="EMBL" id="BEQ17009.1"/>
    </source>
</evidence>
<evidence type="ECO:0000256" key="3">
    <source>
        <dbReference type="SAM" id="Phobius"/>
    </source>
</evidence>
<reference evidence="6" key="1">
    <citation type="journal article" date="2023" name="Arch. Microbiol.">
        <title>Desulfoferula mesophilus gen. nov. sp. nov., a mesophilic sulfate-reducing bacterium isolated from a brackish lake sediment.</title>
        <authorList>
            <person name="Watanabe T."/>
            <person name="Yabe T."/>
            <person name="Tsuji J.M."/>
            <person name="Fukui M."/>
        </authorList>
    </citation>
    <scope>NUCLEOTIDE SEQUENCE [LARGE SCALE GENOMIC DNA]</scope>
    <source>
        <strain evidence="6">12FAK</strain>
    </source>
</reference>
<keyword evidence="1" id="KW-0175">Coiled coil</keyword>
<protein>
    <recommendedName>
        <fullName evidence="4">LysM domain-containing protein</fullName>
    </recommendedName>
</protein>
<evidence type="ECO:0000256" key="2">
    <source>
        <dbReference type="SAM" id="MobiDB-lite"/>
    </source>
</evidence>
<keyword evidence="3" id="KW-0472">Membrane</keyword>
<dbReference type="Proteomes" id="UP001366166">
    <property type="component" value="Chromosome"/>
</dbReference>
<feature type="compositionally biased region" description="Low complexity" evidence="2">
    <location>
        <begin position="299"/>
        <end position="311"/>
    </location>
</feature>
<name>A0AAU9EPR4_9BACT</name>
<evidence type="ECO:0000313" key="6">
    <source>
        <dbReference type="Proteomes" id="UP001366166"/>
    </source>
</evidence>
<dbReference type="Gene3D" id="3.10.350.10">
    <property type="entry name" value="LysM domain"/>
    <property type="match status" value="1"/>
</dbReference>
<evidence type="ECO:0000256" key="1">
    <source>
        <dbReference type="SAM" id="Coils"/>
    </source>
</evidence>
<dbReference type="Pfam" id="PF01476">
    <property type="entry name" value="LysM"/>
    <property type="match status" value="1"/>
</dbReference>
<dbReference type="InterPro" id="IPR018392">
    <property type="entry name" value="LysM"/>
</dbReference>
<dbReference type="SUPFAM" id="SSF54106">
    <property type="entry name" value="LysM domain"/>
    <property type="match status" value="1"/>
</dbReference>
<keyword evidence="6" id="KW-1185">Reference proteome</keyword>
<dbReference type="SMART" id="SM00257">
    <property type="entry name" value="LysM"/>
    <property type="match status" value="1"/>
</dbReference>
<proteinExistence type="predicted"/>
<dbReference type="KEGG" id="dmp:FAK_40750"/>